<protein>
    <recommendedName>
        <fullName evidence="1">Methyltransferase type 12 domain-containing protein</fullName>
    </recommendedName>
</protein>
<proteinExistence type="predicted"/>
<dbReference type="InterPro" id="IPR013217">
    <property type="entry name" value="Methyltransf_12"/>
</dbReference>
<sequence length="206" mass="23202">MIDRTLLHYDQEAENISSRYENADMSWLYEIITRTFPAESRLLELGCGSGRDAGILLRSGLDIIATDGSPAMLEQAAALHPELKDRLLQYELPGQSDFDACSFDGILAIAVLMHLKLGGIKDTLKEVFRLLKPGGRFFFSVPDKRPDIDECSFDTIGRRFSMLSSEEWEELCCAAGLVKLYAVRNDDSLGREQVAWLSFLFKKPEE</sequence>
<dbReference type="InterPro" id="IPR050508">
    <property type="entry name" value="Methyltransf_Superfamily"/>
</dbReference>
<feature type="domain" description="Methyltransferase type 12" evidence="1">
    <location>
        <begin position="43"/>
        <end position="137"/>
    </location>
</feature>
<gene>
    <name evidence="2" type="ORF">LCGC14_3002650</name>
</gene>
<dbReference type="CDD" id="cd02440">
    <property type="entry name" value="AdoMet_MTases"/>
    <property type="match status" value="1"/>
</dbReference>
<accession>A0A0F8ZRN4</accession>
<evidence type="ECO:0000313" key="2">
    <source>
        <dbReference type="EMBL" id="KKK62606.1"/>
    </source>
</evidence>
<dbReference type="Pfam" id="PF08242">
    <property type="entry name" value="Methyltransf_12"/>
    <property type="match status" value="1"/>
</dbReference>
<comment type="caution">
    <text evidence="2">The sequence shown here is derived from an EMBL/GenBank/DDBJ whole genome shotgun (WGS) entry which is preliminary data.</text>
</comment>
<evidence type="ECO:0000259" key="1">
    <source>
        <dbReference type="Pfam" id="PF08242"/>
    </source>
</evidence>
<dbReference type="GO" id="GO:0008168">
    <property type="term" value="F:methyltransferase activity"/>
    <property type="evidence" value="ECO:0007669"/>
    <property type="project" value="TreeGrafter"/>
</dbReference>
<name>A0A0F8ZRN4_9ZZZZ</name>
<dbReference type="PANTHER" id="PTHR42912">
    <property type="entry name" value="METHYLTRANSFERASE"/>
    <property type="match status" value="1"/>
</dbReference>
<dbReference type="InterPro" id="IPR029063">
    <property type="entry name" value="SAM-dependent_MTases_sf"/>
</dbReference>
<dbReference type="SUPFAM" id="SSF53335">
    <property type="entry name" value="S-adenosyl-L-methionine-dependent methyltransferases"/>
    <property type="match status" value="1"/>
</dbReference>
<dbReference type="Gene3D" id="3.40.50.150">
    <property type="entry name" value="Vaccinia Virus protein VP39"/>
    <property type="match status" value="1"/>
</dbReference>
<dbReference type="AlphaFoldDB" id="A0A0F8ZRN4"/>
<organism evidence="2">
    <name type="scientific">marine sediment metagenome</name>
    <dbReference type="NCBI Taxonomy" id="412755"/>
    <lineage>
        <taxon>unclassified sequences</taxon>
        <taxon>metagenomes</taxon>
        <taxon>ecological metagenomes</taxon>
    </lineage>
</organism>
<dbReference type="EMBL" id="LAZR01061913">
    <property type="protein sequence ID" value="KKK62606.1"/>
    <property type="molecule type" value="Genomic_DNA"/>
</dbReference>
<reference evidence="2" key="1">
    <citation type="journal article" date="2015" name="Nature">
        <title>Complex archaea that bridge the gap between prokaryotes and eukaryotes.</title>
        <authorList>
            <person name="Spang A."/>
            <person name="Saw J.H."/>
            <person name="Jorgensen S.L."/>
            <person name="Zaremba-Niedzwiedzka K."/>
            <person name="Martijn J."/>
            <person name="Lind A.E."/>
            <person name="van Eijk R."/>
            <person name="Schleper C."/>
            <person name="Guy L."/>
            <person name="Ettema T.J."/>
        </authorList>
    </citation>
    <scope>NUCLEOTIDE SEQUENCE</scope>
</reference>